<feature type="region of interest" description="Disordered" evidence="7">
    <location>
        <begin position="589"/>
        <end position="617"/>
    </location>
</feature>
<proteinExistence type="inferred from homology"/>
<dbReference type="PANTHER" id="PTHR43788:SF8">
    <property type="entry name" value="DNA-BINDING PROTEIN SMUBP-2"/>
    <property type="match status" value="1"/>
</dbReference>
<dbReference type="GO" id="GO:0043139">
    <property type="term" value="F:5'-3' DNA helicase activity"/>
    <property type="evidence" value="ECO:0007669"/>
    <property type="project" value="TreeGrafter"/>
</dbReference>
<keyword evidence="5" id="KW-0067">ATP-binding</keyword>
<feature type="compositionally biased region" description="Polar residues" evidence="7">
    <location>
        <begin position="171"/>
        <end position="185"/>
    </location>
</feature>
<evidence type="ECO:0000259" key="8">
    <source>
        <dbReference type="PROSITE" id="PS50006"/>
    </source>
</evidence>
<dbReference type="EMBL" id="JBBCAQ010000022">
    <property type="protein sequence ID" value="KAK7591086.1"/>
    <property type="molecule type" value="Genomic_DNA"/>
</dbReference>
<dbReference type="SUPFAM" id="SSF49879">
    <property type="entry name" value="SMAD/FHA domain"/>
    <property type="match status" value="1"/>
</dbReference>
<feature type="compositionally biased region" description="Low complexity" evidence="7">
    <location>
        <begin position="291"/>
        <end position="303"/>
    </location>
</feature>
<keyword evidence="10" id="KW-1185">Reference proteome</keyword>
<evidence type="ECO:0000256" key="3">
    <source>
        <dbReference type="ARBA" id="ARBA00022801"/>
    </source>
</evidence>
<dbReference type="InterPro" id="IPR008984">
    <property type="entry name" value="SMAD_FHA_dom_sf"/>
</dbReference>
<evidence type="ECO:0000256" key="1">
    <source>
        <dbReference type="ARBA" id="ARBA00007913"/>
    </source>
</evidence>
<protein>
    <recommendedName>
        <fullName evidence="8">FHA domain-containing protein</fullName>
    </recommendedName>
</protein>
<feature type="region of interest" description="Disordered" evidence="7">
    <location>
        <begin position="538"/>
        <end position="569"/>
    </location>
</feature>
<feature type="compositionally biased region" description="Basic and acidic residues" evidence="7">
    <location>
        <begin position="135"/>
        <end position="146"/>
    </location>
</feature>
<evidence type="ECO:0000256" key="5">
    <source>
        <dbReference type="ARBA" id="ARBA00022840"/>
    </source>
</evidence>
<keyword evidence="4" id="KW-0347">Helicase</keyword>
<feature type="compositionally biased region" description="Basic residues" evidence="7">
    <location>
        <begin position="408"/>
        <end position="418"/>
    </location>
</feature>
<dbReference type="InterPro" id="IPR041679">
    <property type="entry name" value="DNA2/NAM7-like_C"/>
</dbReference>
<dbReference type="GO" id="GO:0005524">
    <property type="term" value="F:ATP binding"/>
    <property type="evidence" value="ECO:0007669"/>
    <property type="project" value="UniProtKB-KW"/>
</dbReference>
<organism evidence="9 10">
    <name type="scientific">Parthenolecanium corni</name>
    <dbReference type="NCBI Taxonomy" id="536013"/>
    <lineage>
        <taxon>Eukaryota</taxon>
        <taxon>Metazoa</taxon>
        <taxon>Ecdysozoa</taxon>
        <taxon>Arthropoda</taxon>
        <taxon>Hexapoda</taxon>
        <taxon>Insecta</taxon>
        <taxon>Pterygota</taxon>
        <taxon>Neoptera</taxon>
        <taxon>Paraneoptera</taxon>
        <taxon>Hemiptera</taxon>
        <taxon>Sternorrhyncha</taxon>
        <taxon>Coccoidea</taxon>
        <taxon>Coccidae</taxon>
        <taxon>Parthenolecanium</taxon>
    </lineage>
</organism>
<feature type="region of interest" description="Disordered" evidence="7">
    <location>
        <begin position="370"/>
        <end position="418"/>
    </location>
</feature>
<feature type="domain" description="FHA" evidence="8">
    <location>
        <begin position="18"/>
        <end position="67"/>
    </location>
</feature>
<dbReference type="GO" id="GO:0016787">
    <property type="term" value="F:hydrolase activity"/>
    <property type="evidence" value="ECO:0007669"/>
    <property type="project" value="UniProtKB-KW"/>
</dbReference>
<dbReference type="Pfam" id="PF13086">
    <property type="entry name" value="AAA_11"/>
    <property type="match status" value="1"/>
</dbReference>
<feature type="compositionally biased region" description="Polar residues" evidence="7">
    <location>
        <begin position="1025"/>
        <end position="1036"/>
    </location>
</feature>
<dbReference type="PROSITE" id="PS50006">
    <property type="entry name" value="FHA_DOMAIN"/>
    <property type="match status" value="1"/>
</dbReference>
<comment type="similarity">
    <text evidence="1">Belongs to the DNA2/NAM7 helicase family.</text>
</comment>
<evidence type="ECO:0000256" key="2">
    <source>
        <dbReference type="ARBA" id="ARBA00022741"/>
    </source>
</evidence>
<feature type="region of interest" description="Disordered" evidence="7">
    <location>
        <begin position="100"/>
        <end position="234"/>
    </location>
</feature>
<feature type="region of interest" description="Disordered" evidence="7">
    <location>
        <begin position="812"/>
        <end position="834"/>
    </location>
</feature>
<feature type="region of interest" description="Disordered" evidence="7">
    <location>
        <begin position="1003"/>
        <end position="1053"/>
    </location>
</feature>
<feature type="compositionally biased region" description="Basic and acidic residues" evidence="7">
    <location>
        <begin position="760"/>
        <end position="771"/>
    </location>
</feature>
<keyword evidence="3" id="KW-0378">Hydrolase</keyword>
<sequence length="1869" mass="210343">MYKLKFCNETHQITKDITKIGRHTQNDIIIHETRASRFHCQIIVIDGRIFLKDNKTINGTFIGNTCILPDREILLKPDDQIGIGGPAGELKTSTIFVVQSSDEPPSDEDNEVVSTTNDSNSYQNLANDHEDDEYREANRSREERLTRPNNVKRAVAPLKEAQELEKKPLIPQSTVSKPADPSSSRQSKKPCLPQVKSEPGVDLPEESIPSSASTNLRIKQPPADDCESSVSPPSAVNLNDGAASALTAASKNEIVNNYLFPILKEFINEKLSGSDIIPMLMNISNHNAAQASESSTSQASVSSPNVNKETPGKALSQPTLPTPNVSERTNAKTDSKEPNVISIDVPAAKFMKVDLCDELENDMVEIADVSPVASPATDEAASRVPRRTSNNDDESVRKQSHPPESSVRKSRKCQSNKRKSSEAIINLCDVNEGPDDVIMILSDDESGSKRRISRRNRKIVDPNTIVIEDVQDDDNEVFENLSPSSDKPVVTTATATVEVALSSKRKVDLSEPVEIASIEQPSSSNQKLSDKQQVRFAEATATTSAEPSSSSRRKISFQQPTITSPVEYPSIDEPMLGFSLPKVSASAESSSRPKTVLKESVTAAPSPAESPISDLPPIYSFDDPCEDVKPVIIKGEVVAQSNYSNMEEIITLDSDDEDFPLSQLNTTQINDMPDFSSTFERMFDDSDFVKGESEMLQCNENTWFEPFSQTEMVEGKHVTRIQPEFDCIAEAELDGVSETEENRVSDEEPDGVAASEQAEAGDRMKVDEEPSLRTPSSDVNRLNEDEQPQSPERSSYDKRKYNLKECSIVLTDAQPLKDRRSRKAPREAEKEKRRKSLGFDEYLMHLDENVFKNAAKKKRTALLSPQKKRKRIRTHQSPPMTVQDKILIKQKRREKLKEIAPKTSETETKWKDAFRPDAKPVVKVTEKNRGSFLIETMIQESSLPKRDKPSKAEPSTSKHRIHSKEGAHRLPVQKEKVPRSNDSKSNDDKLAVRIFDMYCVEESKSGSSRPGSACEQPATDAVADSANQVTDSVTEEANSRKQDEELAEKSTKSTASRGDACVYEKFKSFYVSSQPEKPKKSNMKKTPLIFGPTNIYDPPKPKKKVRFQREHDCKFIVRDAQERRNNGSFAPAYKLNESLIREGICEFESALAKVCSWNVKWLEEQQKCFDPPPLYIESAQMMSCSRTLRYKEELKVLMFNNLWQAIFHSWNKPDNDFLPHTQYINERTSLSTLNIESVDTAKEEKKLWSIMANRTVPADDIENDLTTGQIVILNFPIVREAMGGMTRKTMVFGYVSQIVKTFVNGNQSINQRMGIKIFAKAFHIKLGEAKIKVLNYLKSCLRPFHALAMVTRSPLTDLIIDPNKKFSFDSVFDASGDWFHDIFLDSSQRRAVANCLNCIFSPEPSLCLVNGTPGTGKSQVIVSLMRELFSRNHRNRFPHDLKILIVTAVDVIADDLSYRLEALNKKEKCFNFLRYGNCRGMHFTMKNCTLDKKIQDLLNEDQGNKLISLEEEKNNLKARIHSIKLVLDSTSAKPEKINEAKLKLTSIERELNDMENENSRVIEQLKSQRAKEISIESADVVLTSIHSCWTSNFETDFVPSHVNKGDVHKFTVCIFDDASLINETAMLVPIMLMVRSLIMIGDRRNQIAINKGTSPFTRLLKDFDKKAPSAVTDLNCQYRSPPYITQWVNDFYDIKCKQKYSPSSGSKSKIKSFFVLDLLLPPADDIIYRYETQANYCSMLLEKLNELEDTNLRFGVVVAQPSQKDIVKGSIGLFEKGRKVIVDTLEEFSGREQDVVILCLPYHCLQYASWLYVAVTRARFSLFVCGDFRQLESQKCVHSLAQFAKSHNLYSQRDPFESDIPNSLILSSS</sequence>
<reference evidence="9 10" key="1">
    <citation type="submission" date="2024-03" db="EMBL/GenBank/DDBJ databases">
        <title>Adaptation during the transition from Ophiocordyceps entomopathogen to insect associate is accompanied by gene loss and intensified selection.</title>
        <authorList>
            <person name="Ward C.M."/>
            <person name="Onetto C.A."/>
            <person name="Borneman A.R."/>
        </authorList>
    </citation>
    <scope>NUCLEOTIDE SEQUENCE [LARGE SCALE GENOMIC DNA]</scope>
    <source>
        <strain evidence="9">AWRI1</strain>
        <tissue evidence="9">Single Adult Female</tissue>
    </source>
</reference>
<dbReference type="InterPro" id="IPR027417">
    <property type="entry name" value="P-loop_NTPase"/>
</dbReference>
<evidence type="ECO:0000256" key="4">
    <source>
        <dbReference type="ARBA" id="ARBA00022806"/>
    </source>
</evidence>
<dbReference type="InterPro" id="IPR000253">
    <property type="entry name" value="FHA_dom"/>
</dbReference>
<dbReference type="Pfam" id="PF13087">
    <property type="entry name" value="AAA_12"/>
    <property type="match status" value="1"/>
</dbReference>
<feature type="compositionally biased region" description="Polar residues" evidence="7">
    <location>
        <begin position="316"/>
        <end position="328"/>
    </location>
</feature>
<feature type="compositionally biased region" description="Polar residues" evidence="7">
    <location>
        <begin position="112"/>
        <end position="126"/>
    </location>
</feature>
<evidence type="ECO:0000313" key="10">
    <source>
        <dbReference type="Proteomes" id="UP001367676"/>
    </source>
</evidence>
<feature type="compositionally biased region" description="Basic and acidic residues" evidence="7">
    <location>
        <begin position="1037"/>
        <end position="1051"/>
    </location>
</feature>
<feature type="compositionally biased region" description="Basic and acidic residues" evidence="7">
    <location>
        <begin position="963"/>
        <end position="988"/>
    </location>
</feature>
<feature type="region of interest" description="Disordered" evidence="7">
    <location>
        <begin position="291"/>
        <end position="338"/>
    </location>
</feature>
<dbReference type="PANTHER" id="PTHR43788">
    <property type="entry name" value="DNA2/NAM7 HELICASE FAMILY MEMBER"/>
    <property type="match status" value="1"/>
</dbReference>
<feature type="region of interest" description="Disordered" evidence="7">
    <location>
        <begin position="935"/>
        <end position="988"/>
    </location>
</feature>
<keyword evidence="2" id="KW-0547">Nucleotide-binding</keyword>
<dbReference type="SUPFAM" id="SSF52540">
    <property type="entry name" value="P-loop containing nucleoside triphosphate hydrolases"/>
    <property type="match status" value="1"/>
</dbReference>
<dbReference type="Gene3D" id="3.40.50.300">
    <property type="entry name" value="P-loop containing nucleotide triphosphate hydrolases"/>
    <property type="match status" value="2"/>
</dbReference>
<dbReference type="SMART" id="SM00240">
    <property type="entry name" value="FHA"/>
    <property type="match status" value="1"/>
</dbReference>
<keyword evidence="6" id="KW-0175">Coiled coil</keyword>
<feature type="compositionally biased region" description="Low complexity" evidence="7">
    <location>
        <begin position="538"/>
        <end position="550"/>
    </location>
</feature>
<evidence type="ECO:0000313" key="9">
    <source>
        <dbReference type="EMBL" id="KAK7591086.1"/>
    </source>
</evidence>
<dbReference type="Pfam" id="PF00498">
    <property type="entry name" value="FHA"/>
    <property type="match status" value="1"/>
</dbReference>
<accession>A0AAN9TIY9</accession>
<dbReference type="InterPro" id="IPR041677">
    <property type="entry name" value="DNA2/NAM7_AAA_11"/>
</dbReference>
<dbReference type="Proteomes" id="UP001367676">
    <property type="component" value="Unassembled WGS sequence"/>
</dbReference>
<dbReference type="InterPro" id="IPR050534">
    <property type="entry name" value="Coronavir_polyprotein_1ab"/>
</dbReference>
<feature type="compositionally biased region" description="Polar residues" evidence="7">
    <location>
        <begin position="208"/>
        <end position="217"/>
    </location>
</feature>
<feature type="region of interest" description="Disordered" evidence="7">
    <location>
        <begin position="734"/>
        <end position="798"/>
    </location>
</feature>
<gene>
    <name evidence="9" type="ORF">V9T40_002699</name>
</gene>
<comment type="caution">
    <text evidence="9">The sequence shown here is derived from an EMBL/GenBank/DDBJ whole genome shotgun (WGS) entry which is preliminary data.</text>
</comment>
<evidence type="ECO:0000256" key="6">
    <source>
        <dbReference type="SAM" id="Coils"/>
    </source>
</evidence>
<dbReference type="CDD" id="cd00060">
    <property type="entry name" value="FHA"/>
    <property type="match status" value="1"/>
</dbReference>
<evidence type="ECO:0000256" key="7">
    <source>
        <dbReference type="SAM" id="MobiDB-lite"/>
    </source>
</evidence>
<feature type="coiled-coil region" evidence="6">
    <location>
        <begin position="1499"/>
        <end position="1571"/>
    </location>
</feature>
<feature type="region of interest" description="Disordered" evidence="7">
    <location>
        <begin position="1074"/>
        <end position="1095"/>
    </location>
</feature>
<name>A0AAN9TIY9_9HEMI</name>
<dbReference type="Gene3D" id="2.60.200.20">
    <property type="match status" value="1"/>
</dbReference>